<evidence type="ECO:0000256" key="4">
    <source>
        <dbReference type="ARBA" id="ARBA00022801"/>
    </source>
</evidence>
<dbReference type="PANTHER" id="PTHR43660:SF1">
    <property type="entry name" value="DIPEPTIDYL CARBOXYPEPTIDASE"/>
    <property type="match status" value="1"/>
</dbReference>
<organism evidence="9 10">
    <name type="scientific">Porphyromonas endodontalis (strain ATCC 35406 / DSM 24491 / JCM 8526 / CCUG 16442 / BCRC 14492 / NCTC 13058 / HG 370)</name>
    <name type="common">Bacteroides endodontalis</name>
    <dbReference type="NCBI Taxonomy" id="553175"/>
    <lineage>
        <taxon>Bacteria</taxon>
        <taxon>Pseudomonadati</taxon>
        <taxon>Bacteroidota</taxon>
        <taxon>Bacteroidia</taxon>
        <taxon>Bacteroidales</taxon>
        <taxon>Porphyromonadaceae</taxon>
        <taxon>Porphyromonas</taxon>
    </lineage>
</organism>
<protein>
    <submittedName>
        <fullName evidence="9">Peptidase family M3</fullName>
        <ecNumber evidence="9">3.4.-.-</ecNumber>
    </submittedName>
</protein>
<dbReference type="GO" id="GO:0004222">
    <property type="term" value="F:metalloendopeptidase activity"/>
    <property type="evidence" value="ECO:0007669"/>
    <property type="project" value="InterPro"/>
</dbReference>
<accession>C3JC32</accession>
<dbReference type="STRING" id="553175.POREN0001_0430"/>
<dbReference type="RefSeq" id="WP_004334549.1">
    <property type="nucleotide sequence ID" value="NZ_ACNN01000029.1"/>
</dbReference>
<feature type="domain" description="Peptidase M3A/M3B catalytic" evidence="8">
    <location>
        <begin position="237"/>
        <end position="676"/>
    </location>
</feature>
<evidence type="ECO:0000256" key="6">
    <source>
        <dbReference type="ARBA" id="ARBA00023049"/>
    </source>
</evidence>
<evidence type="ECO:0000256" key="2">
    <source>
        <dbReference type="ARBA" id="ARBA00022670"/>
    </source>
</evidence>
<dbReference type="Pfam" id="PF01432">
    <property type="entry name" value="Peptidase_M3"/>
    <property type="match status" value="1"/>
</dbReference>
<dbReference type="InterPro" id="IPR024079">
    <property type="entry name" value="MetalloPept_cat_dom_sf"/>
</dbReference>
<keyword evidence="3 7" id="KW-0479">Metal-binding</keyword>
<reference evidence="9 10" key="1">
    <citation type="submission" date="2009-04" db="EMBL/GenBank/DDBJ databases">
        <authorList>
            <person name="Sebastian Y."/>
            <person name="Madupu R."/>
            <person name="Durkin A.S."/>
            <person name="Torralba M."/>
            <person name="Methe B."/>
            <person name="Sutton G.G."/>
            <person name="Strausberg R.L."/>
            <person name="Nelson K.E."/>
        </authorList>
    </citation>
    <scope>NUCLEOTIDE SEQUENCE [LARGE SCALE GENOMIC DNA]</scope>
    <source>
        <strain evidence="10">ATCC 35406 / BCRC 14492 / JCM 8526 / NCTC 13058 / HG 370</strain>
    </source>
</reference>
<comment type="cofactor">
    <cofactor evidence="7">
        <name>Zn(2+)</name>
        <dbReference type="ChEBI" id="CHEBI:29105"/>
    </cofactor>
    <text evidence="7">Binds 1 zinc ion.</text>
</comment>
<name>C3JC32_POREA</name>
<dbReference type="Gene3D" id="1.10.1370.10">
    <property type="entry name" value="Neurolysin, domain 3"/>
    <property type="match status" value="1"/>
</dbReference>
<dbReference type="GO" id="GO:0046872">
    <property type="term" value="F:metal ion binding"/>
    <property type="evidence" value="ECO:0007669"/>
    <property type="project" value="UniProtKB-UniRule"/>
</dbReference>
<dbReference type="SUPFAM" id="SSF55486">
    <property type="entry name" value="Metalloproteases ('zincins'), catalytic domain"/>
    <property type="match status" value="1"/>
</dbReference>
<dbReference type="InterPro" id="IPR024077">
    <property type="entry name" value="Neurolysin/TOP_dom2"/>
</dbReference>
<gene>
    <name evidence="9" type="primary">dcp</name>
    <name evidence="9" type="ORF">POREN0001_0430</name>
</gene>
<evidence type="ECO:0000313" key="10">
    <source>
        <dbReference type="Proteomes" id="UP000004295"/>
    </source>
</evidence>
<evidence type="ECO:0000256" key="1">
    <source>
        <dbReference type="ARBA" id="ARBA00006040"/>
    </source>
</evidence>
<evidence type="ECO:0000256" key="5">
    <source>
        <dbReference type="ARBA" id="ARBA00022833"/>
    </source>
</evidence>
<dbReference type="PANTHER" id="PTHR43660">
    <property type="entry name" value="DIPEPTIDYL CARBOXYPEPTIDASE"/>
    <property type="match status" value="1"/>
</dbReference>
<evidence type="ECO:0000256" key="3">
    <source>
        <dbReference type="ARBA" id="ARBA00022723"/>
    </source>
</evidence>
<dbReference type="CDD" id="cd06456">
    <property type="entry name" value="M3A_DCP"/>
    <property type="match status" value="1"/>
</dbReference>
<comment type="similarity">
    <text evidence="1 7">Belongs to the peptidase M3 family.</text>
</comment>
<evidence type="ECO:0000256" key="7">
    <source>
        <dbReference type="RuleBase" id="RU003435"/>
    </source>
</evidence>
<dbReference type="EC" id="3.4.-.-" evidence="9"/>
<dbReference type="eggNOG" id="COG0339">
    <property type="taxonomic scope" value="Bacteria"/>
</dbReference>
<evidence type="ECO:0000259" key="8">
    <source>
        <dbReference type="Pfam" id="PF01432"/>
    </source>
</evidence>
<dbReference type="EMBL" id="ACNN01000029">
    <property type="protein sequence ID" value="EEN82254.1"/>
    <property type="molecule type" value="Genomic_DNA"/>
</dbReference>
<dbReference type="FunFam" id="3.40.390.10:FF:000009">
    <property type="entry name" value="Oligopeptidase A"/>
    <property type="match status" value="1"/>
</dbReference>
<dbReference type="InterPro" id="IPR034005">
    <property type="entry name" value="M3A_DCP"/>
</dbReference>
<dbReference type="GO" id="GO:0004180">
    <property type="term" value="F:carboxypeptidase activity"/>
    <property type="evidence" value="ECO:0007669"/>
    <property type="project" value="TreeGrafter"/>
</dbReference>
<keyword evidence="6 7" id="KW-0482">Metalloprotease</keyword>
<comment type="caution">
    <text evidence="9">The sequence shown here is derived from an EMBL/GenBank/DDBJ whole genome shotgun (WGS) entry which is preliminary data.</text>
</comment>
<dbReference type="InterPro" id="IPR001567">
    <property type="entry name" value="Pept_M3A_M3B_dom"/>
</dbReference>
<proteinExistence type="inferred from homology"/>
<keyword evidence="5 7" id="KW-0862">Zinc</keyword>
<keyword evidence="4 7" id="KW-0378">Hydrolase</keyword>
<dbReference type="GO" id="GO:0005829">
    <property type="term" value="C:cytosol"/>
    <property type="evidence" value="ECO:0007669"/>
    <property type="project" value="TreeGrafter"/>
</dbReference>
<sequence length="681" mass="77264">MKASSTAQTILDQLFVNPSTPYGAFPFDRIKDEHFAPTFRAAIAQYRAELAAIIENPDPPTFANTIVALEEMGSALDAVEGVFFNLLHANSNAQLMALAEELSPELTALGNDTSLSPELFERIRIVYEQRESLNLDEADRRLLENCYDGFTRQGALLPPEKKEILRTLREELSLATLTFGNHVIKEENAFSLYIDQADAVAPLPQAIREKTASAALEKGHKGGYLFDLSFPCYTAIMKFCPDPNIRQQMYLAKATLCCHGGETDNRAITQKIVNHRLQIAQLLGYKSYADYALEKRMLNTPEQVMQLLTDLRESYKPTGVKEMEAIERLKGAPLEPWDVMYYIEQYREQHYAFSQEELRPYFPLHRVIEGVFGLASRLYDISFIPTKELAIYHPDVLPYRVQDNKTKQLLGLLYLDFFPREGKRSGAWMNNLKEQRGERRPHILLVMNFTQATKDLPSLLSPNEVNTFLHEFGHGLHGLLTQSKYTSLSGTNVTRDFVELPSQLMENWLLQPEFVKTFALHFQTNQPLPEELLGKMIEAEGYPAGYNTLRQLSFGLLDMAYHTLEAPLPEGCDLEQFERDATASVRIVPPAPKGCMGSTSFGHLFSGGYAAGYYGYKWSEVLDADAFSLFQEKGIFNPEVAHAFRTHILEKGDLREAMELYVAFRGRKPEINALLKRDHIL</sequence>
<keyword evidence="2 7" id="KW-0645">Protease</keyword>
<keyword evidence="10" id="KW-1185">Reference proteome</keyword>
<dbReference type="Proteomes" id="UP000004295">
    <property type="component" value="Unassembled WGS sequence"/>
</dbReference>
<dbReference type="GO" id="GO:0006508">
    <property type="term" value="P:proteolysis"/>
    <property type="evidence" value="ECO:0007669"/>
    <property type="project" value="UniProtKB-KW"/>
</dbReference>
<dbReference type="Gene3D" id="1.10.1370.40">
    <property type="match status" value="1"/>
</dbReference>
<dbReference type="GeneID" id="93365787"/>
<dbReference type="InterPro" id="IPR045090">
    <property type="entry name" value="Pept_M3A_M3B"/>
</dbReference>
<evidence type="ECO:0000313" key="9">
    <source>
        <dbReference type="EMBL" id="EEN82254.1"/>
    </source>
</evidence>
<dbReference type="Gene3D" id="3.40.390.10">
    <property type="entry name" value="Collagenase (Catalytic Domain)"/>
    <property type="match status" value="1"/>
</dbReference>
<dbReference type="AlphaFoldDB" id="C3JC32"/>